<dbReference type="RefSeq" id="WP_031456583.1">
    <property type="nucleotide sequence ID" value="NZ_CAIJDO010000245.1"/>
</dbReference>
<evidence type="ECO:0000313" key="1">
    <source>
        <dbReference type="EMBL" id="CAD0009059.1"/>
    </source>
</evidence>
<comment type="caution">
    <text evidence="1">The sequence shown here is derived from an EMBL/GenBank/DDBJ whole genome shotgun (WGS) entry which is preliminary data.</text>
</comment>
<sequence length="383" mass="44573">MKNFEKIIDQEILDFAKDNTGNYNLIADKIRSYFGSSYSQGIDFYYFKSFIEGLIKKNIDQAIKEYKISKSKDLRMQIIEIADYMLDRRYDVMISLDEDEAFQKVLGYATDFLKGGDFLYFQQLYVNSQSLYALVKAYYNPKFKSDVVLFFKTAFDYAKNYARDNDKLGTSTSADPDGATLLELVQAISSFNDEDKEQLASIVFEIYTYSSHNKRSYEMNQASGFMAIQLTYFQTTFDINVIIGAIEITGKHHADDTFVKQTLYAKWFFEENTKEAFLYFQKNSNPIFAIFALTDLGFKEALPFFIEKKKEEENPVMWEIYNEAIQRLQSGYIPKKKEDRMIWLNGNLTPAQRALGAENDNVFVERAKQKIAIDDTVYETDEN</sequence>
<keyword evidence="2" id="KW-1185">Reference proteome</keyword>
<gene>
    <name evidence="1" type="ORF">FLACHUCJ7_04071</name>
</gene>
<protein>
    <submittedName>
        <fullName evidence="1">Uncharacterized protein</fullName>
    </submittedName>
</protein>
<name>A0A6V6ZBM4_9FLAO</name>
<dbReference type="Proteomes" id="UP000556700">
    <property type="component" value="Unassembled WGS sequence"/>
</dbReference>
<proteinExistence type="predicted"/>
<dbReference type="AlphaFoldDB" id="A0A6V6ZBM4"/>
<dbReference type="EMBL" id="CAIJDO010000245">
    <property type="protein sequence ID" value="CAD0009059.1"/>
    <property type="molecule type" value="Genomic_DNA"/>
</dbReference>
<organism evidence="1 2">
    <name type="scientific">Flavobacterium chungangense</name>
    <dbReference type="NCBI Taxonomy" id="554283"/>
    <lineage>
        <taxon>Bacteria</taxon>
        <taxon>Pseudomonadati</taxon>
        <taxon>Bacteroidota</taxon>
        <taxon>Flavobacteriia</taxon>
        <taxon>Flavobacteriales</taxon>
        <taxon>Flavobacteriaceae</taxon>
        <taxon>Flavobacterium</taxon>
    </lineage>
</organism>
<reference evidence="1 2" key="1">
    <citation type="submission" date="2020-06" db="EMBL/GenBank/DDBJ databases">
        <authorList>
            <person name="Criscuolo A."/>
        </authorList>
    </citation>
    <scope>NUCLEOTIDE SEQUENCE [LARGE SCALE GENOMIC DNA]</scope>
    <source>
        <strain evidence="2">CIP 110025</strain>
    </source>
</reference>
<evidence type="ECO:0000313" key="2">
    <source>
        <dbReference type="Proteomes" id="UP000556700"/>
    </source>
</evidence>
<accession>A0A6V6ZBM4</accession>